<dbReference type="Pfam" id="PF00459">
    <property type="entry name" value="Inositol_P"/>
    <property type="match status" value="1"/>
</dbReference>
<keyword evidence="2 4" id="KW-0378">Hydrolase</keyword>
<dbReference type="InterPro" id="IPR020583">
    <property type="entry name" value="Inositol_monoP_metal-BS"/>
</dbReference>
<dbReference type="GO" id="GO:0046872">
    <property type="term" value="F:metal ion binding"/>
    <property type="evidence" value="ECO:0007669"/>
    <property type="project" value="UniProtKB-KW"/>
</dbReference>
<evidence type="ECO:0000256" key="3">
    <source>
        <dbReference type="ARBA" id="ARBA00022842"/>
    </source>
</evidence>
<dbReference type="Gene3D" id="3.30.540.10">
    <property type="entry name" value="Fructose-1,6-Bisphosphatase, subunit A, domain 1"/>
    <property type="match status" value="1"/>
</dbReference>
<gene>
    <name evidence="4" type="primary">cysQ_6</name>
    <name evidence="4" type="ORF">GALL_498680</name>
</gene>
<dbReference type="GO" id="GO:0007165">
    <property type="term" value="P:signal transduction"/>
    <property type="evidence" value="ECO:0007669"/>
    <property type="project" value="TreeGrafter"/>
</dbReference>
<keyword evidence="3" id="KW-0460">Magnesium</keyword>
<evidence type="ECO:0000313" key="4">
    <source>
        <dbReference type="EMBL" id="OIQ68536.1"/>
    </source>
</evidence>
<dbReference type="EC" id="3.1.3.7" evidence="4"/>
<dbReference type="GO" id="GO:0008441">
    <property type="term" value="F:3'(2'),5'-bisphosphate nucleotidase activity"/>
    <property type="evidence" value="ECO:0007669"/>
    <property type="project" value="UniProtKB-EC"/>
</dbReference>
<evidence type="ECO:0000256" key="1">
    <source>
        <dbReference type="ARBA" id="ARBA00022723"/>
    </source>
</evidence>
<proteinExistence type="predicted"/>
<accession>A0A1J5PCR1</accession>
<sequence>MTEADRQAELLILRRLAEAFPDVHVVSEEHASEYGAPEAVGDPFFLVDPIDGTKAFVRGDPNFTVNIGLISGKRPIAGAVMAPVTGETWFTRDGRTFKRIWGGPETEWKIQSEHPRRSRNRCQQAARVASSSPRQRLSAEIFRNLSRRARQSAASRRPQMPAPWNRLRQRPYWASRCRRA</sequence>
<dbReference type="PANTHER" id="PTHR20854:SF4">
    <property type="entry name" value="INOSITOL-1-MONOPHOSPHATASE-RELATED"/>
    <property type="match status" value="1"/>
</dbReference>
<evidence type="ECO:0000256" key="2">
    <source>
        <dbReference type="ARBA" id="ARBA00022801"/>
    </source>
</evidence>
<dbReference type="GO" id="GO:0008934">
    <property type="term" value="F:inositol monophosphate 1-phosphatase activity"/>
    <property type="evidence" value="ECO:0007669"/>
    <property type="project" value="TreeGrafter"/>
</dbReference>
<dbReference type="PROSITE" id="PS00629">
    <property type="entry name" value="IMP_1"/>
    <property type="match status" value="1"/>
</dbReference>
<dbReference type="PANTHER" id="PTHR20854">
    <property type="entry name" value="INOSITOL MONOPHOSPHATASE"/>
    <property type="match status" value="1"/>
</dbReference>
<reference evidence="4" key="1">
    <citation type="submission" date="2016-10" db="EMBL/GenBank/DDBJ databases">
        <title>Sequence of Gallionella enrichment culture.</title>
        <authorList>
            <person name="Poehlein A."/>
            <person name="Muehling M."/>
            <person name="Daniel R."/>
        </authorList>
    </citation>
    <scope>NUCLEOTIDE SEQUENCE</scope>
</reference>
<comment type="caution">
    <text evidence="4">The sequence shown here is derived from an EMBL/GenBank/DDBJ whole genome shotgun (WGS) entry which is preliminary data.</text>
</comment>
<dbReference type="AlphaFoldDB" id="A0A1J5PCR1"/>
<organism evidence="4">
    <name type="scientific">mine drainage metagenome</name>
    <dbReference type="NCBI Taxonomy" id="410659"/>
    <lineage>
        <taxon>unclassified sequences</taxon>
        <taxon>metagenomes</taxon>
        <taxon>ecological metagenomes</taxon>
    </lineage>
</organism>
<dbReference type="SUPFAM" id="SSF56655">
    <property type="entry name" value="Carbohydrate phosphatase"/>
    <property type="match status" value="1"/>
</dbReference>
<dbReference type="EMBL" id="MLJW01005250">
    <property type="protein sequence ID" value="OIQ68536.1"/>
    <property type="molecule type" value="Genomic_DNA"/>
</dbReference>
<dbReference type="InterPro" id="IPR000760">
    <property type="entry name" value="Inositol_monophosphatase-like"/>
</dbReference>
<name>A0A1J5PCR1_9ZZZZ</name>
<protein>
    <submittedName>
        <fullName evidence="4">3'(2'),5'-bisphosphate nucleotidase CysQ</fullName>
        <ecNumber evidence="4">3.1.3.7</ecNumber>
    </submittedName>
</protein>
<keyword evidence="1" id="KW-0479">Metal-binding</keyword>
<dbReference type="GO" id="GO:0006020">
    <property type="term" value="P:inositol metabolic process"/>
    <property type="evidence" value="ECO:0007669"/>
    <property type="project" value="TreeGrafter"/>
</dbReference>